<feature type="compositionally biased region" description="Basic and acidic residues" evidence="6">
    <location>
        <begin position="18"/>
        <end position="36"/>
    </location>
</feature>
<dbReference type="InterPro" id="IPR020846">
    <property type="entry name" value="MFS_dom"/>
</dbReference>
<organism evidence="9 10">
    <name type="scientific">Septoria linicola</name>
    <dbReference type="NCBI Taxonomy" id="215465"/>
    <lineage>
        <taxon>Eukaryota</taxon>
        <taxon>Fungi</taxon>
        <taxon>Dikarya</taxon>
        <taxon>Ascomycota</taxon>
        <taxon>Pezizomycotina</taxon>
        <taxon>Dothideomycetes</taxon>
        <taxon>Dothideomycetidae</taxon>
        <taxon>Mycosphaerellales</taxon>
        <taxon>Mycosphaerellaceae</taxon>
        <taxon>Septoria</taxon>
    </lineage>
</organism>
<keyword evidence="2" id="KW-0813">Transport</keyword>
<evidence type="ECO:0000256" key="4">
    <source>
        <dbReference type="ARBA" id="ARBA00022989"/>
    </source>
</evidence>
<dbReference type="PROSITE" id="PS50850">
    <property type="entry name" value="MFS"/>
    <property type="match status" value="1"/>
</dbReference>
<dbReference type="EMBL" id="CP099426">
    <property type="protein sequence ID" value="USW56987.1"/>
    <property type="molecule type" value="Genomic_DNA"/>
</dbReference>
<feature type="transmembrane region" description="Helical" evidence="7">
    <location>
        <begin position="161"/>
        <end position="179"/>
    </location>
</feature>
<keyword evidence="3 7" id="KW-0812">Transmembrane</keyword>
<dbReference type="InterPro" id="IPR011701">
    <property type="entry name" value="MFS"/>
</dbReference>
<dbReference type="PANTHER" id="PTHR43791:SF47">
    <property type="entry name" value="MAJOR FACILITATOR SUPERFAMILY (MFS) PROFILE DOMAIN-CONTAINING PROTEIN-RELATED"/>
    <property type="match status" value="1"/>
</dbReference>
<keyword evidence="4 7" id="KW-1133">Transmembrane helix</keyword>
<evidence type="ECO:0000313" key="9">
    <source>
        <dbReference type="EMBL" id="USW56987.1"/>
    </source>
</evidence>
<feature type="transmembrane region" description="Helical" evidence="7">
    <location>
        <begin position="222"/>
        <end position="245"/>
    </location>
</feature>
<protein>
    <submittedName>
        <fullName evidence="9">Major facilitator superfamily, MFS transporter superfamily</fullName>
    </submittedName>
</protein>
<dbReference type="InterPro" id="IPR036259">
    <property type="entry name" value="MFS_trans_sf"/>
</dbReference>
<evidence type="ECO:0000256" key="1">
    <source>
        <dbReference type="ARBA" id="ARBA00004141"/>
    </source>
</evidence>
<feature type="transmembrane region" description="Helical" evidence="7">
    <location>
        <begin position="427"/>
        <end position="447"/>
    </location>
</feature>
<evidence type="ECO:0000256" key="7">
    <source>
        <dbReference type="SAM" id="Phobius"/>
    </source>
</evidence>
<sequence>MAGEKEYSPSGRDTNGIEDVHKSEHTSEHDSPRSDNDLEATQQDVSEDKETRRVMRRVDLRLLPVLAALYSFALIDRTNLANARVAGADEDLGLSVGERYSLVTMMFFVPYILFELPSNIVLRKIGPGIWLPALATLFGVVSMACGFTYEWTQLLGCRVVLGALEAGFYPGCVYLLSCWYVRYEIQKRFSIFYMLATLASGLANILGYGLSQMDGVGGLHGWRWIFIIEGLVTVALGLLSVLIIVPFPDLATKKTFFSRKPFLSEREASLVTARLEKDRGDAANDEMPMRNIFTYICDWKVLEWAWLYLIAATVSYSFSLFLPIILEADLGYSTSRAQILSFPPYAVAAPWMLITAWLGDKYRKRGHLIIFNNAVALIGLVMIGFATGSPNARYAGTFLGVAAGNTNVPTILTYMHNNIVGQTKRSVASAVLVGASGLSGIIAANIFRQQDSPGYRPALITVIIMNALSILLVAKNLWLYNRMNKKADRGEIVIEGQPGFRLTL</sequence>
<proteinExistence type="predicted"/>
<dbReference type="FunFam" id="1.20.1250.20:FF:000013">
    <property type="entry name" value="MFS general substrate transporter"/>
    <property type="match status" value="1"/>
</dbReference>
<dbReference type="Proteomes" id="UP001056384">
    <property type="component" value="Chromosome 9"/>
</dbReference>
<keyword evidence="10" id="KW-1185">Reference proteome</keyword>
<evidence type="ECO:0000259" key="8">
    <source>
        <dbReference type="PROSITE" id="PS50850"/>
    </source>
</evidence>
<dbReference type="Gene3D" id="1.20.1250.20">
    <property type="entry name" value="MFS general substrate transporter like domains"/>
    <property type="match status" value="2"/>
</dbReference>
<dbReference type="GO" id="GO:0016020">
    <property type="term" value="C:membrane"/>
    <property type="evidence" value="ECO:0007669"/>
    <property type="project" value="UniProtKB-SubCell"/>
</dbReference>
<feature type="domain" description="Major facilitator superfamily (MFS) profile" evidence="8">
    <location>
        <begin position="62"/>
        <end position="484"/>
    </location>
</feature>
<dbReference type="PANTHER" id="PTHR43791">
    <property type="entry name" value="PERMEASE-RELATED"/>
    <property type="match status" value="1"/>
</dbReference>
<feature type="transmembrane region" description="Helical" evidence="7">
    <location>
        <begin position="129"/>
        <end position="149"/>
    </location>
</feature>
<dbReference type="AlphaFoldDB" id="A0A9Q9ENU1"/>
<feature type="transmembrane region" description="Helical" evidence="7">
    <location>
        <begin position="58"/>
        <end position="75"/>
    </location>
</feature>
<feature type="transmembrane region" description="Helical" evidence="7">
    <location>
        <begin position="459"/>
        <end position="479"/>
    </location>
</feature>
<feature type="transmembrane region" description="Helical" evidence="7">
    <location>
        <begin position="305"/>
        <end position="326"/>
    </location>
</feature>
<comment type="subcellular location">
    <subcellularLocation>
        <location evidence="1">Membrane</location>
        <topology evidence="1">Multi-pass membrane protein</topology>
    </subcellularLocation>
</comment>
<dbReference type="GO" id="GO:0022857">
    <property type="term" value="F:transmembrane transporter activity"/>
    <property type="evidence" value="ECO:0007669"/>
    <property type="project" value="InterPro"/>
</dbReference>
<feature type="transmembrane region" description="Helical" evidence="7">
    <location>
        <begin position="100"/>
        <end position="122"/>
    </location>
</feature>
<accession>A0A9Q9ENU1</accession>
<reference evidence="9" key="1">
    <citation type="submission" date="2022-06" db="EMBL/GenBank/DDBJ databases">
        <title>Complete genome sequences of two strains of the flax pathogen Septoria linicola.</title>
        <authorList>
            <person name="Lapalu N."/>
            <person name="Simon A."/>
            <person name="Demenou B."/>
            <person name="Paumier D."/>
            <person name="Guillot M.-P."/>
            <person name="Gout L."/>
            <person name="Valade R."/>
        </authorList>
    </citation>
    <scope>NUCLEOTIDE SEQUENCE</scope>
    <source>
        <strain evidence="9">SE15195</strain>
    </source>
</reference>
<dbReference type="Pfam" id="PF07690">
    <property type="entry name" value="MFS_1"/>
    <property type="match status" value="1"/>
</dbReference>
<evidence type="ECO:0000256" key="3">
    <source>
        <dbReference type="ARBA" id="ARBA00022692"/>
    </source>
</evidence>
<gene>
    <name evidence="9" type="ORF">Slin15195_G103060</name>
</gene>
<feature type="region of interest" description="Disordered" evidence="6">
    <location>
        <begin position="1"/>
        <end position="50"/>
    </location>
</feature>
<evidence type="ECO:0000256" key="6">
    <source>
        <dbReference type="SAM" id="MobiDB-lite"/>
    </source>
</evidence>
<name>A0A9Q9ENU1_9PEZI</name>
<evidence type="ECO:0000256" key="5">
    <source>
        <dbReference type="ARBA" id="ARBA00023136"/>
    </source>
</evidence>
<feature type="transmembrane region" description="Helical" evidence="7">
    <location>
        <begin position="338"/>
        <end position="358"/>
    </location>
</feature>
<feature type="transmembrane region" description="Helical" evidence="7">
    <location>
        <begin position="370"/>
        <end position="388"/>
    </location>
</feature>
<evidence type="ECO:0000313" key="10">
    <source>
        <dbReference type="Proteomes" id="UP001056384"/>
    </source>
</evidence>
<feature type="transmembrane region" description="Helical" evidence="7">
    <location>
        <begin position="394"/>
        <end position="415"/>
    </location>
</feature>
<evidence type="ECO:0000256" key="2">
    <source>
        <dbReference type="ARBA" id="ARBA00022448"/>
    </source>
</evidence>
<dbReference type="SUPFAM" id="SSF103473">
    <property type="entry name" value="MFS general substrate transporter"/>
    <property type="match status" value="1"/>
</dbReference>
<feature type="transmembrane region" description="Helical" evidence="7">
    <location>
        <begin position="191"/>
        <end position="210"/>
    </location>
</feature>
<dbReference type="FunFam" id="1.20.1250.20:FF:000018">
    <property type="entry name" value="MFS transporter permease"/>
    <property type="match status" value="1"/>
</dbReference>
<keyword evidence="5 7" id="KW-0472">Membrane</keyword>